<dbReference type="FunFam" id="3.30.70.1400:FF:000001">
    <property type="entry name" value="Aminomethyltransferase"/>
    <property type="match status" value="1"/>
</dbReference>
<sequence length="386" mass="42677">MTRYETVLKITPMLETALHAQHIALGGQMVDFAGWAMPIKYKSITEEHHAVRNGCGLFDISHMARLTFTGVDAVPFINSLVTIDVSKIRPGFVKYALVTNETGGVLDDILIYRLSDEHLMLVVNASNREKILGWIERHRGLFNFEWKDETFSSAMIALQGPGALAALEPLIEQFHAEDGATSISELKYYRVCSATLKLQGATRTAVISRTGYTGENGFEIILPNAYMEACWETLLAEGSSPQVTPCGLGCRDTLRLEAGMPLYGHELSETIDPLTAGLEFAVKFNNDEFIGKEPLRELAERGLERKRVGLELAGRRIARELTQVYAGDLKIGLVTSGTFSPTLEKSIAMAFVDARHAEPGTELTIDIRGKREQATVVPLPFYSRPK</sequence>
<evidence type="ECO:0000256" key="7">
    <source>
        <dbReference type="HAMAP-Rule" id="MF_00259"/>
    </source>
</evidence>
<organism evidence="11 12">
    <name type="scientific">Calycomorphotria hydatis</name>
    <dbReference type="NCBI Taxonomy" id="2528027"/>
    <lineage>
        <taxon>Bacteria</taxon>
        <taxon>Pseudomonadati</taxon>
        <taxon>Planctomycetota</taxon>
        <taxon>Planctomycetia</taxon>
        <taxon>Planctomycetales</taxon>
        <taxon>Planctomycetaceae</taxon>
        <taxon>Calycomorphotria</taxon>
    </lineage>
</organism>
<comment type="similarity">
    <text evidence="1 7">Belongs to the GcvT family.</text>
</comment>
<feature type="domain" description="Aminomethyltransferase C-terminal" evidence="10">
    <location>
        <begin position="305"/>
        <end position="382"/>
    </location>
</feature>
<dbReference type="InterPro" id="IPR022903">
    <property type="entry name" value="GcvT_bac"/>
</dbReference>
<dbReference type="InterPro" id="IPR006222">
    <property type="entry name" value="GCVT_N"/>
</dbReference>
<dbReference type="AlphaFoldDB" id="A0A517TBE0"/>
<dbReference type="GO" id="GO:0005960">
    <property type="term" value="C:glycine cleavage complex"/>
    <property type="evidence" value="ECO:0007669"/>
    <property type="project" value="InterPro"/>
</dbReference>
<evidence type="ECO:0000313" key="11">
    <source>
        <dbReference type="EMBL" id="QDT65692.1"/>
    </source>
</evidence>
<evidence type="ECO:0000256" key="4">
    <source>
        <dbReference type="ARBA" id="ARBA00022679"/>
    </source>
</evidence>
<dbReference type="NCBIfam" id="TIGR00528">
    <property type="entry name" value="gcvT"/>
    <property type="match status" value="1"/>
</dbReference>
<evidence type="ECO:0000256" key="1">
    <source>
        <dbReference type="ARBA" id="ARBA00008609"/>
    </source>
</evidence>
<dbReference type="GO" id="GO:0019464">
    <property type="term" value="P:glycine decarboxylation via glycine cleavage system"/>
    <property type="evidence" value="ECO:0007669"/>
    <property type="project" value="UniProtKB-UniRule"/>
</dbReference>
<dbReference type="InterPro" id="IPR029043">
    <property type="entry name" value="GcvT/YgfZ_C"/>
</dbReference>
<evidence type="ECO:0000256" key="8">
    <source>
        <dbReference type="PIRSR" id="PIRSR006487-1"/>
    </source>
</evidence>
<accession>A0A517TBE0</accession>
<dbReference type="Gene3D" id="3.30.1360.120">
    <property type="entry name" value="Probable tRNA modification gtpase trme, domain 1"/>
    <property type="match status" value="1"/>
</dbReference>
<dbReference type="PIRSF" id="PIRSF006487">
    <property type="entry name" value="GcvT"/>
    <property type="match status" value="1"/>
</dbReference>
<name>A0A517TBE0_9PLAN</name>
<dbReference type="EMBL" id="CP036316">
    <property type="protein sequence ID" value="QDT65692.1"/>
    <property type="molecule type" value="Genomic_DNA"/>
</dbReference>
<dbReference type="InterPro" id="IPR013977">
    <property type="entry name" value="GcvT_C"/>
</dbReference>
<dbReference type="SUPFAM" id="SSF101790">
    <property type="entry name" value="Aminomethyltransferase beta-barrel domain"/>
    <property type="match status" value="1"/>
</dbReference>
<dbReference type="Gene3D" id="2.40.30.110">
    <property type="entry name" value="Aminomethyltransferase beta-barrel domains"/>
    <property type="match status" value="1"/>
</dbReference>
<dbReference type="Proteomes" id="UP000319976">
    <property type="component" value="Chromosome"/>
</dbReference>
<dbReference type="NCBIfam" id="NF001567">
    <property type="entry name" value="PRK00389.1"/>
    <property type="match status" value="1"/>
</dbReference>
<dbReference type="PANTHER" id="PTHR43757:SF2">
    <property type="entry name" value="AMINOMETHYLTRANSFERASE, MITOCHONDRIAL"/>
    <property type="match status" value="1"/>
</dbReference>
<keyword evidence="12" id="KW-1185">Reference proteome</keyword>
<dbReference type="Gene3D" id="4.10.1250.10">
    <property type="entry name" value="Aminomethyltransferase fragment"/>
    <property type="match status" value="1"/>
</dbReference>
<evidence type="ECO:0000256" key="5">
    <source>
        <dbReference type="ARBA" id="ARBA00031395"/>
    </source>
</evidence>
<dbReference type="InterPro" id="IPR028896">
    <property type="entry name" value="GcvT/YgfZ/DmdA"/>
</dbReference>
<evidence type="ECO:0000259" key="10">
    <source>
        <dbReference type="Pfam" id="PF08669"/>
    </source>
</evidence>
<dbReference type="Gene3D" id="3.30.70.1400">
    <property type="entry name" value="Aminomethyltransferase beta-barrel domains"/>
    <property type="match status" value="1"/>
</dbReference>
<dbReference type="GO" id="GO:0008483">
    <property type="term" value="F:transaminase activity"/>
    <property type="evidence" value="ECO:0007669"/>
    <property type="project" value="UniProtKB-KW"/>
</dbReference>
<evidence type="ECO:0000256" key="6">
    <source>
        <dbReference type="ARBA" id="ARBA00047665"/>
    </source>
</evidence>
<evidence type="ECO:0000256" key="3">
    <source>
        <dbReference type="ARBA" id="ARBA00022576"/>
    </source>
</evidence>
<dbReference type="InterPro" id="IPR006223">
    <property type="entry name" value="GcvT"/>
</dbReference>
<reference evidence="11 12" key="1">
    <citation type="submission" date="2019-02" db="EMBL/GenBank/DDBJ databases">
        <title>Deep-cultivation of Planctomycetes and their phenomic and genomic characterization uncovers novel biology.</title>
        <authorList>
            <person name="Wiegand S."/>
            <person name="Jogler M."/>
            <person name="Boedeker C."/>
            <person name="Pinto D."/>
            <person name="Vollmers J."/>
            <person name="Rivas-Marin E."/>
            <person name="Kohn T."/>
            <person name="Peeters S.H."/>
            <person name="Heuer A."/>
            <person name="Rast P."/>
            <person name="Oberbeckmann S."/>
            <person name="Bunk B."/>
            <person name="Jeske O."/>
            <person name="Meyerdierks A."/>
            <person name="Storesund J.E."/>
            <person name="Kallscheuer N."/>
            <person name="Luecker S."/>
            <person name="Lage O.M."/>
            <person name="Pohl T."/>
            <person name="Merkel B.J."/>
            <person name="Hornburger P."/>
            <person name="Mueller R.-W."/>
            <person name="Bruemmer F."/>
            <person name="Labrenz M."/>
            <person name="Spormann A.M."/>
            <person name="Op den Camp H."/>
            <person name="Overmann J."/>
            <person name="Amann R."/>
            <person name="Jetten M.S.M."/>
            <person name="Mascher T."/>
            <person name="Medema M.H."/>
            <person name="Devos D.P."/>
            <person name="Kaster A.-K."/>
            <person name="Ovreas L."/>
            <person name="Rohde M."/>
            <person name="Galperin M.Y."/>
            <person name="Jogler C."/>
        </authorList>
    </citation>
    <scope>NUCLEOTIDE SEQUENCE [LARGE SCALE GENOMIC DNA]</scope>
    <source>
        <strain evidence="11 12">V22</strain>
    </source>
</reference>
<evidence type="ECO:0000259" key="9">
    <source>
        <dbReference type="Pfam" id="PF01571"/>
    </source>
</evidence>
<dbReference type="FunFam" id="2.40.30.110:FF:000003">
    <property type="entry name" value="Aminomethyltransferase"/>
    <property type="match status" value="1"/>
</dbReference>
<dbReference type="PANTHER" id="PTHR43757">
    <property type="entry name" value="AMINOMETHYLTRANSFERASE"/>
    <property type="match status" value="1"/>
</dbReference>
<gene>
    <name evidence="7 11" type="primary">gcvT</name>
    <name evidence="11" type="ORF">V22_29520</name>
</gene>
<dbReference type="Pfam" id="PF08669">
    <property type="entry name" value="GCV_T_C"/>
    <property type="match status" value="1"/>
</dbReference>
<comment type="function">
    <text evidence="7">The glycine cleavage system catalyzes the degradation of glycine.</text>
</comment>
<keyword evidence="3 7" id="KW-0032">Aminotransferase</keyword>
<keyword evidence="4 7" id="KW-0808">Transferase</keyword>
<comment type="subunit">
    <text evidence="7">The glycine cleavage system is composed of four proteins: P, T, L and H.</text>
</comment>
<dbReference type="GO" id="GO:0005829">
    <property type="term" value="C:cytosol"/>
    <property type="evidence" value="ECO:0007669"/>
    <property type="project" value="TreeGrafter"/>
</dbReference>
<dbReference type="GO" id="GO:0004047">
    <property type="term" value="F:aminomethyltransferase activity"/>
    <property type="evidence" value="ECO:0007669"/>
    <property type="project" value="UniProtKB-UniRule"/>
</dbReference>
<feature type="binding site" evidence="8">
    <location>
        <position position="219"/>
    </location>
    <ligand>
        <name>substrate</name>
    </ligand>
</feature>
<dbReference type="FunFam" id="4.10.1250.10:FF:000001">
    <property type="entry name" value="Aminomethyltransferase"/>
    <property type="match status" value="1"/>
</dbReference>
<dbReference type="SUPFAM" id="SSF103025">
    <property type="entry name" value="Folate-binding domain"/>
    <property type="match status" value="1"/>
</dbReference>
<dbReference type="EC" id="2.1.2.10" evidence="2 7"/>
<dbReference type="HAMAP" id="MF_00259">
    <property type="entry name" value="GcvT"/>
    <property type="match status" value="1"/>
</dbReference>
<comment type="catalytic activity">
    <reaction evidence="6 7">
        <text>N(6)-[(R)-S(8)-aminomethyldihydrolipoyl]-L-lysyl-[protein] + (6S)-5,6,7,8-tetrahydrofolate = N(6)-[(R)-dihydrolipoyl]-L-lysyl-[protein] + (6R)-5,10-methylene-5,6,7,8-tetrahydrofolate + NH4(+)</text>
        <dbReference type="Rhea" id="RHEA:16945"/>
        <dbReference type="Rhea" id="RHEA-COMP:10475"/>
        <dbReference type="Rhea" id="RHEA-COMP:10492"/>
        <dbReference type="ChEBI" id="CHEBI:15636"/>
        <dbReference type="ChEBI" id="CHEBI:28938"/>
        <dbReference type="ChEBI" id="CHEBI:57453"/>
        <dbReference type="ChEBI" id="CHEBI:83100"/>
        <dbReference type="ChEBI" id="CHEBI:83143"/>
        <dbReference type="EC" id="2.1.2.10"/>
    </reaction>
</comment>
<evidence type="ECO:0000256" key="2">
    <source>
        <dbReference type="ARBA" id="ARBA00012616"/>
    </source>
</evidence>
<protein>
    <recommendedName>
        <fullName evidence="2 7">Aminomethyltransferase</fullName>
        <ecNumber evidence="2 7">2.1.2.10</ecNumber>
    </recommendedName>
    <alternativeName>
        <fullName evidence="5 7">Glycine cleavage system T protein</fullName>
    </alternativeName>
</protein>
<dbReference type="KEGG" id="chya:V22_29520"/>
<feature type="domain" description="GCVT N-terminal" evidence="9">
    <location>
        <begin position="18"/>
        <end position="285"/>
    </location>
</feature>
<dbReference type="Pfam" id="PF01571">
    <property type="entry name" value="GCV_T"/>
    <property type="match status" value="1"/>
</dbReference>
<dbReference type="InterPro" id="IPR027266">
    <property type="entry name" value="TrmE/GcvT-like"/>
</dbReference>
<evidence type="ECO:0000313" key="12">
    <source>
        <dbReference type="Proteomes" id="UP000319976"/>
    </source>
</evidence>
<proteinExistence type="inferred from homology"/>